<accession>A0A9X3IAZ5</accession>
<dbReference type="SUPFAM" id="SSF54427">
    <property type="entry name" value="NTF2-like"/>
    <property type="match status" value="1"/>
</dbReference>
<dbReference type="Proteomes" id="UP001142592">
    <property type="component" value="Unassembled WGS sequence"/>
</dbReference>
<dbReference type="InterPro" id="IPR032710">
    <property type="entry name" value="NTF2-like_dom_sf"/>
</dbReference>
<proteinExistence type="predicted"/>
<keyword evidence="1" id="KW-0732">Signal</keyword>
<dbReference type="EMBL" id="JAPJUH010000008">
    <property type="protein sequence ID" value="MCX3267447.1"/>
    <property type="molecule type" value="Genomic_DNA"/>
</dbReference>
<comment type="caution">
    <text evidence="2">The sequence shown here is derived from an EMBL/GenBank/DDBJ whole genome shotgun (WGS) entry which is preliminary data.</text>
</comment>
<sequence>MKTVLLFTFLSFFYLHVTAQMDTTSYPKERAEIRQVLRSQKPGVTTDCSDMIAVGPKGDISFSRQQWLAVQQKEKLTFKSVRPVPGNEYIRIYEGNIAVVNLLIKVNLLVNGQDISIKVRRLEVYHKRLGNWCRVAGQGTQVDEGLFPTDAGNRPQ</sequence>
<dbReference type="Gene3D" id="3.10.450.50">
    <property type="match status" value="1"/>
</dbReference>
<keyword evidence="3" id="KW-1185">Reference proteome</keyword>
<reference evidence="2" key="1">
    <citation type="submission" date="2022-11" db="EMBL/GenBank/DDBJ databases">
        <authorList>
            <person name="Graham C."/>
            <person name="Newman J.D."/>
        </authorList>
    </citation>
    <scope>NUCLEOTIDE SEQUENCE</scope>
    <source>
        <strain evidence="2">DSM 19486</strain>
    </source>
</reference>
<feature type="chain" id="PRO_5040717740" description="Nuclear transport factor 2 family protein" evidence="1">
    <location>
        <begin position="20"/>
        <end position="156"/>
    </location>
</feature>
<dbReference type="RefSeq" id="WP_157258834.1">
    <property type="nucleotide sequence ID" value="NZ_JAPJUH010000008.1"/>
</dbReference>
<organism evidence="2 3">
    <name type="scientific">Pedobacter agri</name>
    <dbReference type="NCBI Taxonomy" id="454586"/>
    <lineage>
        <taxon>Bacteria</taxon>
        <taxon>Pseudomonadati</taxon>
        <taxon>Bacteroidota</taxon>
        <taxon>Sphingobacteriia</taxon>
        <taxon>Sphingobacteriales</taxon>
        <taxon>Sphingobacteriaceae</taxon>
        <taxon>Pedobacter</taxon>
    </lineage>
</organism>
<protein>
    <recommendedName>
        <fullName evidence="4">Nuclear transport factor 2 family protein</fullName>
    </recommendedName>
</protein>
<evidence type="ECO:0008006" key="4">
    <source>
        <dbReference type="Google" id="ProtNLM"/>
    </source>
</evidence>
<name>A0A9X3IAZ5_9SPHI</name>
<feature type="signal peptide" evidence="1">
    <location>
        <begin position="1"/>
        <end position="19"/>
    </location>
</feature>
<dbReference type="AlphaFoldDB" id="A0A9X3IAZ5"/>
<evidence type="ECO:0000256" key="1">
    <source>
        <dbReference type="SAM" id="SignalP"/>
    </source>
</evidence>
<evidence type="ECO:0000313" key="2">
    <source>
        <dbReference type="EMBL" id="MCX3267447.1"/>
    </source>
</evidence>
<evidence type="ECO:0000313" key="3">
    <source>
        <dbReference type="Proteomes" id="UP001142592"/>
    </source>
</evidence>
<gene>
    <name evidence="2" type="ORF">OQZ29_21990</name>
</gene>